<dbReference type="PANTHER" id="PTHR43005:SF2">
    <property type="entry name" value="INTEGRAL MEMBRANE SUGAR TRANSPORT PROTEIN"/>
    <property type="match status" value="1"/>
</dbReference>
<dbReference type="Proteomes" id="UP000199118">
    <property type="component" value="Unassembled WGS sequence"/>
</dbReference>
<dbReference type="CDD" id="cd06261">
    <property type="entry name" value="TM_PBP2"/>
    <property type="match status" value="1"/>
</dbReference>
<evidence type="ECO:0000259" key="8">
    <source>
        <dbReference type="PROSITE" id="PS50928"/>
    </source>
</evidence>
<dbReference type="Pfam" id="PF00528">
    <property type="entry name" value="BPD_transp_1"/>
    <property type="match status" value="1"/>
</dbReference>
<sequence length="320" mass="34897">MTSRPAPPAASRSALRAQRLRSAAMFLAPMLAVLAFVAGWPLARTIWFSLTDASLGDLAGAQWIGLNNYLEWFDYGDGDGEYFGLLADPGWWNAVGNTLRFALVTVSVETVLGMAIALVLNADFPGRGWVRAAVLIPWAIPTIVSAKMWAWMLNDQFGIINDVGMRLGLLSAPVAWIASGDTALIAVMIVDIWKTTPFMALLILAGLQMIPRDIYEAARIDGVHPVRVFWKITLPLVAPALIVATIFRGLDALRVFDIVYVLTPNNQQTTTMSVFAQQNLFQFDKFAYGSAASTLLFLVIAFITIGYIKAARLDLTGGGR</sequence>
<proteinExistence type="inferred from homology"/>
<keyword evidence="4 7" id="KW-0812">Transmembrane</keyword>
<feature type="transmembrane region" description="Helical" evidence="7">
    <location>
        <begin position="228"/>
        <end position="247"/>
    </location>
</feature>
<feature type="transmembrane region" description="Helical" evidence="7">
    <location>
        <begin position="20"/>
        <end position="43"/>
    </location>
</feature>
<dbReference type="SUPFAM" id="SSF161098">
    <property type="entry name" value="MetI-like"/>
    <property type="match status" value="1"/>
</dbReference>
<dbReference type="PROSITE" id="PS50928">
    <property type="entry name" value="ABC_TM1"/>
    <property type="match status" value="1"/>
</dbReference>
<keyword evidence="6 7" id="KW-0472">Membrane</keyword>
<feature type="transmembrane region" description="Helical" evidence="7">
    <location>
        <begin position="99"/>
        <end position="120"/>
    </location>
</feature>
<evidence type="ECO:0000313" key="9">
    <source>
        <dbReference type="EMBL" id="SDX88782.1"/>
    </source>
</evidence>
<dbReference type="OrthoDB" id="9805108at2"/>
<dbReference type="InterPro" id="IPR035906">
    <property type="entry name" value="MetI-like_sf"/>
</dbReference>
<dbReference type="GO" id="GO:0055085">
    <property type="term" value="P:transmembrane transport"/>
    <property type="evidence" value="ECO:0007669"/>
    <property type="project" value="InterPro"/>
</dbReference>
<keyword evidence="10" id="KW-1185">Reference proteome</keyword>
<dbReference type="GO" id="GO:0005886">
    <property type="term" value="C:plasma membrane"/>
    <property type="evidence" value="ECO:0007669"/>
    <property type="project" value="UniProtKB-SubCell"/>
</dbReference>
<dbReference type="AlphaFoldDB" id="A0A1H3FCQ2"/>
<evidence type="ECO:0000313" key="10">
    <source>
        <dbReference type="Proteomes" id="UP000199118"/>
    </source>
</evidence>
<gene>
    <name evidence="9" type="ORF">SAMN05444336_11258</name>
</gene>
<organism evidence="9 10">
    <name type="scientific">Albimonas donghaensis</name>
    <dbReference type="NCBI Taxonomy" id="356660"/>
    <lineage>
        <taxon>Bacteria</taxon>
        <taxon>Pseudomonadati</taxon>
        <taxon>Pseudomonadota</taxon>
        <taxon>Alphaproteobacteria</taxon>
        <taxon>Rhodobacterales</taxon>
        <taxon>Paracoccaceae</taxon>
        <taxon>Albimonas</taxon>
    </lineage>
</organism>
<evidence type="ECO:0000256" key="1">
    <source>
        <dbReference type="ARBA" id="ARBA00004651"/>
    </source>
</evidence>
<evidence type="ECO:0000256" key="2">
    <source>
        <dbReference type="ARBA" id="ARBA00022448"/>
    </source>
</evidence>
<comment type="subcellular location">
    <subcellularLocation>
        <location evidence="1 7">Cell membrane</location>
        <topology evidence="1 7">Multi-pass membrane protein</topology>
    </subcellularLocation>
</comment>
<reference evidence="9 10" key="1">
    <citation type="submission" date="2016-10" db="EMBL/GenBank/DDBJ databases">
        <authorList>
            <person name="de Groot N.N."/>
        </authorList>
    </citation>
    <scope>NUCLEOTIDE SEQUENCE [LARGE SCALE GENOMIC DNA]</scope>
    <source>
        <strain evidence="9 10">DSM 17890</strain>
    </source>
</reference>
<feature type="transmembrane region" description="Helical" evidence="7">
    <location>
        <begin position="286"/>
        <end position="308"/>
    </location>
</feature>
<evidence type="ECO:0000256" key="3">
    <source>
        <dbReference type="ARBA" id="ARBA00022475"/>
    </source>
</evidence>
<feature type="transmembrane region" description="Helical" evidence="7">
    <location>
        <begin position="132"/>
        <end position="152"/>
    </location>
</feature>
<dbReference type="InterPro" id="IPR000515">
    <property type="entry name" value="MetI-like"/>
</dbReference>
<feature type="transmembrane region" description="Helical" evidence="7">
    <location>
        <begin position="183"/>
        <end position="207"/>
    </location>
</feature>
<feature type="domain" description="ABC transmembrane type-1" evidence="8">
    <location>
        <begin position="95"/>
        <end position="309"/>
    </location>
</feature>
<dbReference type="Gene3D" id="1.10.3720.10">
    <property type="entry name" value="MetI-like"/>
    <property type="match status" value="1"/>
</dbReference>
<protein>
    <submittedName>
        <fullName evidence="9">Trehalose/maltose transport system permease protein</fullName>
    </submittedName>
</protein>
<dbReference type="RefSeq" id="WP_092685190.1">
    <property type="nucleotide sequence ID" value="NZ_FNMZ01000012.1"/>
</dbReference>
<keyword evidence="3" id="KW-1003">Cell membrane</keyword>
<dbReference type="PANTHER" id="PTHR43005">
    <property type="entry name" value="BLR7065 PROTEIN"/>
    <property type="match status" value="1"/>
</dbReference>
<dbReference type="EMBL" id="FNMZ01000012">
    <property type="protein sequence ID" value="SDX88782.1"/>
    <property type="molecule type" value="Genomic_DNA"/>
</dbReference>
<evidence type="ECO:0000256" key="5">
    <source>
        <dbReference type="ARBA" id="ARBA00022989"/>
    </source>
</evidence>
<comment type="similarity">
    <text evidence="7">Belongs to the binding-protein-dependent transport system permease family.</text>
</comment>
<name>A0A1H3FCQ2_9RHOB</name>
<evidence type="ECO:0000256" key="6">
    <source>
        <dbReference type="ARBA" id="ARBA00023136"/>
    </source>
</evidence>
<keyword evidence="5 7" id="KW-1133">Transmembrane helix</keyword>
<evidence type="ECO:0000256" key="7">
    <source>
        <dbReference type="RuleBase" id="RU363032"/>
    </source>
</evidence>
<evidence type="ECO:0000256" key="4">
    <source>
        <dbReference type="ARBA" id="ARBA00022692"/>
    </source>
</evidence>
<keyword evidence="2 7" id="KW-0813">Transport</keyword>
<dbReference type="STRING" id="356660.SAMN05444336_11258"/>
<accession>A0A1H3FCQ2</accession>